<name>A0ABN7E9S8_SPIIN</name>
<accession>A0ABN7E9S8</accession>
<dbReference type="Proteomes" id="UP001189122">
    <property type="component" value="Unassembled WGS sequence"/>
</dbReference>
<evidence type="ECO:0000313" key="1">
    <source>
        <dbReference type="EMBL" id="CAA6674629.1"/>
    </source>
</evidence>
<evidence type="ECO:0000313" key="2">
    <source>
        <dbReference type="Proteomes" id="UP001189122"/>
    </source>
</evidence>
<gene>
    <name evidence="1" type="ORF">SI7747_UN020987</name>
</gene>
<reference evidence="2" key="1">
    <citation type="journal article" date="2020" name="Sci. Rep.">
        <title>Chromosome-scale genome assembly for the duckweed Spirodela intermedia, integrating cytogenetic maps, PacBio and Oxford Nanopore libraries.</title>
        <authorList>
            <person name="Hoang P.T.N."/>
            <person name="Fiebig A."/>
            <person name="Novak P."/>
            <person name="Macas J."/>
            <person name="Cao H.X."/>
            <person name="Stepanenko A."/>
            <person name="Chen G."/>
            <person name="Borisjuk N."/>
            <person name="Scholz U."/>
            <person name="Schubert I."/>
        </authorList>
    </citation>
    <scope>NUCLEOTIDE SEQUENCE [LARGE SCALE GENOMIC DNA]</scope>
</reference>
<dbReference type="EMBL" id="CACRZD030000129">
    <property type="protein sequence ID" value="CAA6674629.1"/>
    <property type="molecule type" value="Genomic_DNA"/>
</dbReference>
<comment type="caution">
    <text evidence="1">The sequence shown here is derived from an EMBL/GenBank/DDBJ whole genome shotgun (WGS) entry which is preliminary data.</text>
</comment>
<proteinExistence type="predicted"/>
<keyword evidence="2" id="KW-1185">Reference proteome</keyword>
<organism evidence="1 2">
    <name type="scientific">Spirodela intermedia</name>
    <name type="common">Intermediate duckweed</name>
    <dbReference type="NCBI Taxonomy" id="51605"/>
    <lineage>
        <taxon>Eukaryota</taxon>
        <taxon>Viridiplantae</taxon>
        <taxon>Streptophyta</taxon>
        <taxon>Embryophyta</taxon>
        <taxon>Tracheophyta</taxon>
        <taxon>Spermatophyta</taxon>
        <taxon>Magnoliopsida</taxon>
        <taxon>Liliopsida</taxon>
        <taxon>Araceae</taxon>
        <taxon>Lemnoideae</taxon>
        <taxon>Spirodela</taxon>
    </lineage>
</organism>
<protein>
    <submittedName>
        <fullName evidence="1">Uncharacterized protein</fullName>
    </submittedName>
</protein>
<sequence length="66" mass="7497">MATLRLSTAVTRRRGARWRCGARIRELHPQVRAARGGSSSHLIHGVGSSCVCERERERESDLKRLR</sequence>